<feature type="compositionally biased region" description="Basic and acidic residues" evidence="3">
    <location>
        <begin position="97"/>
        <end position="111"/>
    </location>
</feature>
<feature type="region of interest" description="Disordered" evidence="3">
    <location>
        <begin position="776"/>
        <end position="937"/>
    </location>
</feature>
<feature type="compositionally biased region" description="Polar residues" evidence="3">
    <location>
        <begin position="394"/>
        <end position="411"/>
    </location>
</feature>
<dbReference type="PANTHER" id="PTHR16127">
    <property type="entry name" value="TAXILIN"/>
    <property type="match status" value="1"/>
</dbReference>
<keyword evidence="2" id="KW-0175">Coiled coil</keyword>
<feature type="compositionally biased region" description="Low complexity" evidence="3">
    <location>
        <begin position="891"/>
        <end position="913"/>
    </location>
</feature>
<feature type="compositionally biased region" description="Polar residues" evidence="3">
    <location>
        <begin position="225"/>
        <end position="247"/>
    </location>
</feature>
<feature type="region of interest" description="Disordered" evidence="3">
    <location>
        <begin position="89"/>
        <end position="111"/>
    </location>
</feature>
<dbReference type="InterPro" id="IPR026183">
    <property type="entry name" value="Taxilin_fam"/>
</dbReference>
<comment type="similarity">
    <text evidence="1">Belongs to the taxilin family.</text>
</comment>
<evidence type="ECO:0000256" key="2">
    <source>
        <dbReference type="SAM" id="Coils"/>
    </source>
</evidence>
<evidence type="ECO:0000256" key="3">
    <source>
        <dbReference type="SAM" id="MobiDB-lite"/>
    </source>
</evidence>
<accession>A0ABM1AAR1</accession>
<feature type="compositionally biased region" description="Acidic residues" evidence="3">
    <location>
        <begin position="369"/>
        <end position="387"/>
    </location>
</feature>
<dbReference type="RefSeq" id="XP_012944110.1">
    <property type="nucleotide sequence ID" value="XM_013088656.2"/>
</dbReference>
<feature type="compositionally biased region" description="Basic and acidic residues" evidence="3">
    <location>
        <begin position="249"/>
        <end position="276"/>
    </location>
</feature>
<sequence length="937" mass="102552">MWRCLNFFCSENQTTEEVSICGSPKQVKVGHRQPEAKANSVGSTQAPPDFKDTLVSCTEQLPKEERHCCPDIPEGCREDSVPVIIDSAPDSAEQEEENLKEAKPSAQEDSHILSEEDGVQADFEESLVEFSSQSKTKESLSGCTQQPLPTEGCVVEDLVSEVQVPLVQVEPLNVVCSEQERDTTDTSASDISLLKQLKGDSTAKEPVDKSVAAEESKFECKPEGQDSSEQVQDSRTGSIETEVISDSQELEKITECDHKERDLADTVGEVKDKKDLIQTSEQTFCSHSQDSDDRSAFAKEKESSIEACTSKESEEQKISKMSTGDSTVETQPPPTEAMNGIGTLDTGSDLLEQAAKECLDNQDTLAADLLEDVDSEEDEDGDTDEGNLEAAVAPTNTPVNGDSGQASPVMQSSSDSLSDDAQKQQKVAATAPAGKTVLTMAPGAAAKSMADTKGKMSARESKKEEKKKNKKKEDKSIEYILRALNSLQSPEEKLAALCKKYADLHEEHRVLQTSFKTQQRTMAVVMREKDQLQSEHTKAMMAKSKLESLCRELQKQNKIIKDESIKRAREEDERRKEISAQFQTTIGEIQTQMSDNTERNSKLRQENGELATQLQNIIKQCDARETQIDKVRKQHDLEQQLAEAKLSKAELQLKEERERNAREKELLVQKFTEQAKKNSMLEAQVEMFKERYDDFERLHSRSSETFQKYKTEMDKMTKRIKKLEKDGIQWKAKWEASNKALLEMVDARNKSEKETITYVQKCKKLESLCRALQGELHGKKPASETSGDLEANTDHVRTEDDAPPSSTAPPNSPDSSSTEQCCSDPNLPCSIAESAAEPSPQISSTKACPGDVPATSSPVVPSPSSSPSSTTATPSTSSNSNPEVGNGATNAASGSVESGAATGATAETPSGGESMCSDKSSDVSNTQPKDPAETAAC</sequence>
<proteinExistence type="inferred from homology"/>
<feature type="compositionally biased region" description="Polar residues" evidence="3">
    <location>
        <begin position="277"/>
        <end position="288"/>
    </location>
</feature>
<feature type="compositionally biased region" description="Polar residues" evidence="3">
    <location>
        <begin position="319"/>
        <end position="330"/>
    </location>
</feature>
<name>A0ABM1AAR1_APLCA</name>
<feature type="compositionally biased region" description="Basic and acidic residues" evidence="3">
    <location>
        <begin position="197"/>
        <end position="224"/>
    </location>
</feature>
<evidence type="ECO:0000313" key="4">
    <source>
        <dbReference type="Proteomes" id="UP000694888"/>
    </source>
</evidence>
<feature type="compositionally biased region" description="Basic and acidic residues" evidence="3">
    <location>
        <begin position="450"/>
        <end position="475"/>
    </location>
</feature>
<dbReference type="Pfam" id="PF09728">
    <property type="entry name" value="Taxilin"/>
    <property type="match status" value="1"/>
</dbReference>
<dbReference type="Proteomes" id="UP000694888">
    <property type="component" value="Unplaced"/>
</dbReference>
<gene>
    <name evidence="5" type="primary">LOC101845130</name>
</gene>
<organism evidence="4 5">
    <name type="scientific">Aplysia californica</name>
    <name type="common">California sea hare</name>
    <dbReference type="NCBI Taxonomy" id="6500"/>
    <lineage>
        <taxon>Eukaryota</taxon>
        <taxon>Metazoa</taxon>
        <taxon>Spiralia</taxon>
        <taxon>Lophotrochozoa</taxon>
        <taxon>Mollusca</taxon>
        <taxon>Gastropoda</taxon>
        <taxon>Heterobranchia</taxon>
        <taxon>Euthyneura</taxon>
        <taxon>Tectipleura</taxon>
        <taxon>Aplysiida</taxon>
        <taxon>Aplysioidea</taxon>
        <taxon>Aplysiidae</taxon>
        <taxon>Aplysia</taxon>
    </lineage>
</organism>
<dbReference type="PANTHER" id="PTHR16127:SF13">
    <property type="entry name" value="GH01188P"/>
    <property type="match status" value="1"/>
</dbReference>
<reference evidence="5" key="1">
    <citation type="submission" date="2025-08" db="UniProtKB">
        <authorList>
            <consortium name="RefSeq"/>
        </authorList>
    </citation>
    <scope>IDENTIFICATION</scope>
</reference>
<protein>
    <submittedName>
        <fullName evidence="5">Beta-taxilin isoform X1</fullName>
    </submittedName>
</protein>
<evidence type="ECO:0000313" key="5">
    <source>
        <dbReference type="RefSeq" id="XP_012944110.1"/>
    </source>
</evidence>
<feature type="region of interest" description="Disordered" evidence="3">
    <location>
        <begin position="31"/>
        <end position="51"/>
    </location>
</feature>
<feature type="compositionally biased region" description="Low complexity" evidence="3">
    <location>
        <begin position="853"/>
        <end position="882"/>
    </location>
</feature>
<feature type="coiled-coil region" evidence="2">
    <location>
        <begin position="600"/>
        <end position="733"/>
    </location>
</feature>
<feature type="compositionally biased region" description="Basic and acidic residues" evidence="3">
    <location>
        <begin position="289"/>
        <end position="318"/>
    </location>
</feature>
<evidence type="ECO:0000256" key="1">
    <source>
        <dbReference type="ARBA" id="ARBA00009550"/>
    </source>
</evidence>
<dbReference type="GeneID" id="101845130"/>
<keyword evidence="4" id="KW-1185">Reference proteome</keyword>
<feature type="region of interest" description="Disordered" evidence="3">
    <location>
        <begin position="177"/>
        <end position="475"/>
    </location>
</feature>